<evidence type="ECO:0000313" key="2">
    <source>
        <dbReference type="EMBL" id="GIG43623.1"/>
    </source>
</evidence>
<protein>
    <recommendedName>
        <fullName evidence="4">Lipoprotein</fullName>
    </recommendedName>
</protein>
<evidence type="ECO:0000256" key="1">
    <source>
        <dbReference type="SAM" id="Phobius"/>
    </source>
</evidence>
<keyword evidence="1" id="KW-0472">Membrane</keyword>
<feature type="transmembrane region" description="Helical" evidence="1">
    <location>
        <begin position="16"/>
        <end position="34"/>
    </location>
</feature>
<reference evidence="2" key="1">
    <citation type="submission" date="2021-01" db="EMBL/GenBank/DDBJ databases">
        <title>Whole genome shotgun sequence of Dactylosporangium siamense NBRC 106093.</title>
        <authorList>
            <person name="Komaki H."/>
            <person name="Tamura T."/>
        </authorList>
    </citation>
    <scope>NUCLEOTIDE SEQUENCE</scope>
    <source>
        <strain evidence="2">NBRC 106093</strain>
    </source>
</reference>
<keyword evidence="3" id="KW-1185">Reference proteome</keyword>
<dbReference type="EMBL" id="BONQ01000025">
    <property type="protein sequence ID" value="GIG43623.1"/>
    <property type="molecule type" value="Genomic_DNA"/>
</dbReference>
<dbReference type="AlphaFoldDB" id="A0A919PKE5"/>
<dbReference type="RefSeq" id="WP_203845479.1">
    <property type="nucleotide sequence ID" value="NZ_BAAAVW010000004.1"/>
</dbReference>
<keyword evidence="1" id="KW-0812">Transmembrane</keyword>
<organism evidence="2 3">
    <name type="scientific">Dactylosporangium siamense</name>
    <dbReference type="NCBI Taxonomy" id="685454"/>
    <lineage>
        <taxon>Bacteria</taxon>
        <taxon>Bacillati</taxon>
        <taxon>Actinomycetota</taxon>
        <taxon>Actinomycetes</taxon>
        <taxon>Micromonosporales</taxon>
        <taxon>Micromonosporaceae</taxon>
        <taxon>Dactylosporangium</taxon>
    </lineage>
</organism>
<keyword evidence="1" id="KW-1133">Transmembrane helix</keyword>
<feature type="transmembrane region" description="Helical" evidence="1">
    <location>
        <begin position="46"/>
        <end position="70"/>
    </location>
</feature>
<gene>
    <name evidence="2" type="ORF">Dsi01nite_016640</name>
</gene>
<comment type="caution">
    <text evidence="2">The sequence shown here is derived from an EMBL/GenBank/DDBJ whole genome shotgun (WGS) entry which is preliminary data.</text>
</comment>
<name>A0A919PKE5_9ACTN</name>
<dbReference type="Proteomes" id="UP000660611">
    <property type="component" value="Unassembled WGS sequence"/>
</dbReference>
<accession>A0A919PKE5</accession>
<proteinExistence type="predicted"/>
<evidence type="ECO:0008006" key="4">
    <source>
        <dbReference type="Google" id="ProtNLM"/>
    </source>
</evidence>
<evidence type="ECO:0000313" key="3">
    <source>
        <dbReference type="Proteomes" id="UP000660611"/>
    </source>
</evidence>
<sequence>MSFLLWSGQAVGHRRAGVGLAVGVVCAAAAVKLFPEHPLDRPNALAAAALLSAAGLAALVWAAAMAHVGVQISMYNVRIRHGLLPMPPITVPLRMVTSMRAVDVQSNIAQRWGWTWVPGRGRAVIVRSGPALLFDFAGRQFTVSVDDPDEAEAALNRMRSPAR</sequence>